<dbReference type="FunFam" id="1.20.1720.10:FF:000005">
    <property type="entry name" value="Bcr/CflA family efflux transporter"/>
    <property type="match status" value="1"/>
</dbReference>
<dbReference type="SUPFAM" id="SSF103473">
    <property type="entry name" value="MFS general substrate transporter"/>
    <property type="match status" value="1"/>
</dbReference>
<keyword evidence="5 8" id="KW-0812">Transmembrane</keyword>
<keyword evidence="3" id="KW-0813">Transport</keyword>
<evidence type="ECO:0000256" key="1">
    <source>
        <dbReference type="ARBA" id="ARBA00004651"/>
    </source>
</evidence>
<feature type="transmembrane region" description="Helical" evidence="8">
    <location>
        <begin position="18"/>
        <end position="35"/>
    </location>
</feature>
<dbReference type="InterPro" id="IPR050189">
    <property type="entry name" value="MFS_Efflux_Transporters"/>
</dbReference>
<dbReference type="EMBL" id="JAGEMK010000003">
    <property type="protein sequence ID" value="MBO1751854.1"/>
    <property type="molecule type" value="Genomic_DNA"/>
</dbReference>
<dbReference type="InterPro" id="IPR004812">
    <property type="entry name" value="Efflux_drug-R_Bcr/CmlA"/>
</dbReference>
<protein>
    <submittedName>
        <fullName evidence="10">Multidrug effflux MFS transporter</fullName>
    </submittedName>
</protein>
<evidence type="ECO:0000256" key="5">
    <source>
        <dbReference type="ARBA" id="ARBA00022692"/>
    </source>
</evidence>
<dbReference type="NCBIfam" id="TIGR00710">
    <property type="entry name" value="efflux_Bcr_CflA"/>
    <property type="match status" value="1"/>
</dbReference>
<name>A0A939RTW8_9CELL</name>
<dbReference type="GO" id="GO:0005886">
    <property type="term" value="C:plasma membrane"/>
    <property type="evidence" value="ECO:0007669"/>
    <property type="project" value="UniProtKB-SubCell"/>
</dbReference>
<feature type="transmembrane region" description="Helical" evidence="8">
    <location>
        <begin position="350"/>
        <end position="373"/>
    </location>
</feature>
<feature type="transmembrane region" description="Helical" evidence="8">
    <location>
        <begin position="88"/>
        <end position="108"/>
    </location>
</feature>
<feature type="transmembrane region" description="Helical" evidence="8">
    <location>
        <begin position="317"/>
        <end position="338"/>
    </location>
</feature>
<dbReference type="Gene3D" id="1.20.1720.10">
    <property type="entry name" value="Multidrug resistance protein D"/>
    <property type="match status" value="1"/>
</dbReference>
<comment type="caution">
    <text evidence="10">The sequence shown here is derived from an EMBL/GenBank/DDBJ whole genome shotgun (WGS) entry which is preliminary data.</text>
</comment>
<evidence type="ECO:0000256" key="6">
    <source>
        <dbReference type="ARBA" id="ARBA00022989"/>
    </source>
</evidence>
<dbReference type="PROSITE" id="PS00216">
    <property type="entry name" value="SUGAR_TRANSPORT_1"/>
    <property type="match status" value="1"/>
</dbReference>
<keyword evidence="4" id="KW-1003">Cell membrane</keyword>
<comment type="subcellular location">
    <subcellularLocation>
        <location evidence="1">Cell membrane</location>
        <topology evidence="1">Multi-pass membrane protein</topology>
    </subcellularLocation>
</comment>
<keyword evidence="7 8" id="KW-0472">Membrane</keyword>
<dbReference type="Proteomes" id="UP000664209">
    <property type="component" value="Unassembled WGS sequence"/>
</dbReference>
<dbReference type="InterPro" id="IPR005829">
    <property type="entry name" value="Sugar_transporter_CS"/>
</dbReference>
<feature type="domain" description="Major facilitator superfamily (MFS) profile" evidence="9">
    <location>
        <begin position="21"/>
        <end position="405"/>
    </location>
</feature>
<feature type="transmembrane region" description="Helical" evidence="8">
    <location>
        <begin position="145"/>
        <end position="167"/>
    </location>
</feature>
<dbReference type="RefSeq" id="WP_208055509.1">
    <property type="nucleotide sequence ID" value="NZ_JAGEMK010000003.1"/>
</dbReference>
<feature type="transmembrane region" description="Helical" evidence="8">
    <location>
        <begin position="173"/>
        <end position="195"/>
    </location>
</feature>
<feature type="transmembrane region" description="Helical" evidence="8">
    <location>
        <begin position="55"/>
        <end position="76"/>
    </location>
</feature>
<dbReference type="InterPro" id="IPR011701">
    <property type="entry name" value="MFS"/>
</dbReference>
<evidence type="ECO:0000259" key="9">
    <source>
        <dbReference type="PROSITE" id="PS50850"/>
    </source>
</evidence>
<evidence type="ECO:0000313" key="10">
    <source>
        <dbReference type="EMBL" id="MBO1751854.1"/>
    </source>
</evidence>
<feature type="transmembrane region" description="Helical" evidence="8">
    <location>
        <begin position="225"/>
        <end position="249"/>
    </location>
</feature>
<accession>A0A939RTW8</accession>
<dbReference type="AlphaFoldDB" id="A0A939RTW8"/>
<dbReference type="CDD" id="cd17320">
    <property type="entry name" value="MFS_MdfA_MDR_like"/>
    <property type="match status" value="1"/>
</dbReference>
<dbReference type="PANTHER" id="PTHR43124">
    <property type="entry name" value="PURINE EFFLUX PUMP PBUE"/>
    <property type="match status" value="1"/>
</dbReference>
<evidence type="ECO:0000256" key="7">
    <source>
        <dbReference type="ARBA" id="ARBA00023136"/>
    </source>
</evidence>
<reference evidence="10" key="1">
    <citation type="submission" date="2021-03" db="EMBL/GenBank/DDBJ databases">
        <title>Actinotalea soli sp. nov., isolated from soil.</title>
        <authorList>
            <person name="Ping W."/>
            <person name="Zhang J."/>
        </authorList>
    </citation>
    <scope>NUCLEOTIDE SEQUENCE</scope>
    <source>
        <strain evidence="10">BY-33</strain>
    </source>
</reference>
<evidence type="ECO:0000313" key="11">
    <source>
        <dbReference type="Proteomes" id="UP000664209"/>
    </source>
</evidence>
<feature type="transmembrane region" description="Helical" evidence="8">
    <location>
        <begin position="379"/>
        <end position="399"/>
    </location>
</feature>
<organism evidence="10 11">
    <name type="scientific">Actinotalea soli</name>
    <dbReference type="NCBI Taxonomy" id="2819234"/>
    <lineage>
        <taxon>Bacteria</taxon>
        <taxon>Bacillati</taxon>
        <taxon>Actinomycetota</taxon>
        <taxon>Actinomycetes</taxon>
        <taxon>Micrococcales</taxon>
        <taxon>Cellulomonadaceae</taxon>
        <taxon>Actinotalea</taxon>
    </lineage>
</organism>
<dbReference type="GO" id="GO:0042910">
    <property type="term" value="F:xenobiotic transmembrane transporter activity"/>
    <property type="evidence" value="ECO:0007669"/>
    <property type="project" value="InterPro"/>
</dbReference>
<keyword evidence="11" id="KW-1185">Reference proteome</keyword>
<keyword evidence="6 8" id="KW-1133">Transmembrane helix</keyword>
<evidence type="ECO:0000256" key="8">
    <source>
        <dbReference type="SAM" id="Phobius"/>
    </source>
</evidence>
<dbReference type="Pfam" id="PF07690">
    <property type="entry name" value="MFS_1"/>
    <property type="match status" value="1"/>
</dbReference>
<comment type="similarity">
    <text evidence="2">Belongs to the major facilitator superfamily. Bcr/CmlA family.</text>
</comment>
<proteinExistence type="inferred from homology"/>
<evidence type="ECO:0000256" key="2">
    <source>
        <dbReference type="ARBA" id="ARBA00006236"/>
    </source>
</evidence>
<evidence type="ECO:0000256" key="3">
    <source>
        <dbReference type="ARBA" id="ARBA00022448"/>
    </source>
</evidence>
<dbReference type="GO" id="GO:1990961">
    <property type="term" value="P:xenobiotic detoxification by transmembrane export across the plasma membrane"/>
    <property type="evidence" value="ECO:0007669"/>
    <property type="project" value="InterPro"/>
</dbReference>
<feature type="transmembrane region" description="Helical" evidence="8">
    <location>
        <begin position="261"/>
        <end position="282"/>
    </location>
</feature>
<evidence type="ECO:0000256" key="4">
    <source>
        <dbReference type="ARBA" id="ARBA00022475"/>
    </source>
</evidence>
<sequence>MRPTTPEPAPVGPPRERTALFVLLIGSLTLLPAVTTDMYLPSLPEVARDLGTSEAGAQFTITGMLIGAALGQLLVGPFSDRVGRRRPVLIGVSLHVVISLLCVVATSIEQLATLRVLQGLVSAGATVVAMAVVRDRYSGAEAARIISRLMLVIAAAPLLAPTIGSVIADIWDWRAVFVALALFAVVLVVVVARFLPETLPVERRIAHGLGASLRGYAGLLRDRRFVALAVIPGLSMALIMSYVAGSPFVLQNEYGLNPQQFALVFGIGGTSLVAGSQVNAALVRRIGPLRLLRAGLPAVVVAAAVLVPVAATQAGGVTGFVAVLWVTTALLGFVMANASALALSRHGERAGTAAAVIGFLQAGLAGIVSPVVGLVGGDALAMTGVMLASVVLALVILVVGTPAYRRGGWVELETAGQAEPVPVHG</sequence>
<gene>
    <name evidence="10" type="ORF">J4G33_08575</name>
</gene>
<dbReference type="InterPro" id="IPR020846">
    <property type="entry name" value="MFS_dom"/>
</dbReference>
<feature type="transmembrane region" description="Helical" evidence="8">
    <location>
        <begin position="294"/>
        <end position="311"/>
    </location>
</feature>
<dbReference type="PROSITE" id="PS50850">
    <property type="entry name" value="MFS"/>
    <property type="match status" value="1"/>
</dbReference>
<dbReference type="InterPro" id="IPR036259">
    <property type="entry name" value="MFS_trans_sf"/>
</dbReference>
<dbReference type="PANTHER" id="PTHR43124:SF3">
    <property type="entry name" value="CHLORAMPHENICOL EFFLUX PUMP RV0191"/>
    <property type="match status" value="1"/>
</dbReference>
<feature type="transmembrane region" description="Helical" evidence="8">
    <location>
        <begin position="114"/>
        <end position="133"/>
    </location>
</feature>